<dbReference type="InterPro" id="IPR003489">
    <property type="entry name" value="RHF/RaiA"/>
</dbReference>
<keyword evidence="2" id="KW-0689">Ribosomal protein</keyword>
<sequence>MNVKITHRNVKASDSIKEKVEGWLDSSQERYEVITSAHVILEKNDREDIAEATVHVAGKDIFAKASADNLYAALDSLADKIDRQLDKIHQKNVNKKGVQRPATEAEIEAEPA</sequence>
<dbReference type="Proteomes" id="UP000002171">
    <property type="component" value="Unassembled WGS sequence"/>
</dbReference>
<dbReference type="NCBIfam" id="TIGR00741">
    <property type="entry name" value="yfiA"/>
    <property type="match status" value="1"/>
</dbReference>
<dbReference type="SUPFAM" id="SSF69754">
    <property type="entry name" value="Ribosome binding protein Y (YfiA homologue)"/>
    <property type="match status" value="1"/>
</dbReference>
<dbReference type="CDD" id="cd00552">
    <property type="entry name" value="RaiA"/>
    <property type="match status" value="1"/>
</dbReference>
<dbReference type="GO" id="GO:0005840">
    <property type="term" value="C:ribosome"/>
    <property type="evidence" value="ECO:0007669"/>
    <property type="project" value="UniProtKB-KW"/>
</dbReference>
<gene>
    <name evidence="2" type="ORF">MED92_12169</name>
</gene>
<dbReference type="Gene3D" id="3.30.160.100">
    <property type="entry name" value="Ribosome hibernation promotion factor-like"/>
    <property type="match status" value="1"/>
</dbReference>
<dbReference type="RefSeq" id="WP_007020100.1">
    <property type="nucleotide sequence ID" value="NZ_CH724125.1"/>
</dbReference>
<name>A0A7U8C421_NEPCE</name>
<evidence type="ECO:0000313" key="2">
    <source>
        <dbReference type="EMBL" id="EAR59524.1"/>
    </source>
</evidence>
<evidence type="ECO:0000256" key="1">
    <source>
        <dbReference type="SAM" id="MobiDB-lite"/>
    </source>
</evidence>
<feature type="region of interest" description="Disordered" evidence="1">
    <location>
        <begin position="92"/>
        <end position="112"/>
    </location>
</feature>
<keyword evidence="2" id="KW-0687">Ribonucleoprotein</keyword>
<dbReference type="OrthoDB" id="9795980at2"/>
<evidence type="ECO:0000313" key="3">
    <source>
        <dbReference type="Proteomes" id="UP000002171"/>
    </source>
</evidence>
<comment type="caution">
    <text evidence="2">The sequence shown here is derived from an EMBL/GenBank/DDBJ whole genome shotgun (WGS) entry which is preliminary data.</text>
</comment>
<reference evidence="2 3" key="1">
    <citation type="submission" date="2006-02" db="EMBL/GenBank/DDBJ databases">
        <authorList>
            <person name="Pinhassi J."/>
            <person name="Pedros-Alio C."/>
            <person name="Ferriera S."/>
            <person name="Johnson J."/>
            <person name="Kravitz S."/>
            <person name="Halpern A."/>
            <person name="Remington K."/>
            <person name="Beeson K."/>
            <person name="Tran B."/>
            <person name="Rogers Y.-H."/>
            <person name="Friedman R."/>
            <person name="Venter J.C."/>
        </authorList>
    </citation>
    <scope>NUCLEOTIDE SEQUENCE [LARGE SCALE GENOMIC DNA]</scope>
    <source>
        <strain evidence="2 3">MED92</strain>
    </source>
</reference>
<dbReference type="InterPro" id="IPR036567">
    <property type="entry name" value="RHF-like"/>
</dbReference>
<proteinExistence type="predicted"/>
<dbReference type="EMBL" id="AAOW01000047">
    <property type="protein sequence ID" value="EAR59524.1"/>
    <property type="molecule type" value="Genomic_DNA"/>
</dbReference>
<organism evidence="2 3">
    <name type="scientific">Neptuniibacter caesariensis</name>
    <dbReference type="NCBI Taxonomy" id="207954"/>
    <lineage>
        <taxon>Bacteria</taxon>
        <taxon>Pseudomonadati</taxon>
        <taxon>Pseudomonadota</taxon>
        <taxon>Gammaproteobacteria</taxon>
        <taxon>Oceanospirillales</taxon>
        <taxon>Oceanospirillaceae</taxon>
        <taxon>Neptuniibacter</taxon>
    </lineage>
</organism>
<accession>A0A7U8C421</accession>
<keyword evidence="3" id="KW-1185">Reference proteome</keyword>
<dbReference type="AlphaFoldDB" id="A0A7U8C421"/>
<protein>
    <submittedName>
        <fullName evidence="2">Sigma 54 modulation protein/ribosomal protein S30EA</fullName>
    </submittedName>
</protein>
<dbReference type="Pfam" id="PF02482">
    <property type="entry name" value="Ribosomal_S30AE"/>
    <property type="match status" value="1"/>
</dbReference>